<dbReference type="InterPro" id="IPR016158">
    <property type="entry name" value="Cullin_homology"/>
</dbReference>
<dbReference type="PANTHER" id="PTHR11932">
    <property type="entry name" value="CULLIN"/>
    <property type="match status" value="1"/>
</dbReference>
<dbReference type="Gene3D" id="1.10.10.10">
    <property type="entry name" value="Winged helix-like DNA-binding domain superfamily/Winged helix DNA-binding domain"/>
    <property type="match status" value="1"/>
</dbReference>
<dbReference type="SUPFAM" id="SSF75632">
    <property type="entry name" value="Cullin homology domain"/>
    <property type="match status" value="1"/>
</dbReference>
<dbReference type="GeneID" id="87812452"/>
<dbReference type="InterPro" id="IPR001373">
    <property type="entry name" value="Cullin_N"/>
</dbReference>
<dbReference type="AlphaFoldDB" id="A0AAF0YFN7"/>
<organism evidence="7 8">
    <name type="scientific">Vanrija pseudolonga</name>
    <dbReference type="NCBI Taxonomy" id="143232"/>
    <lineage>
        <taxon>Eukaryota</taxon>
        <taxon>Fungi</taxon>
        <taxon>Dikarya</taxon>
        <taxon>Basidiomycota</taxon>
        <taxon>Agaricomycotina</taxon>
        <taxon>Tremellomycetes</taxon>
        <taxon>Trichosporonales</taxon>
        <taxon>Trichosporonaceae</taxon>
        <taxon>Vanrija</taxon>
    </lineage>
</organism>
<feature type="domain" description="Cullin family profile" evidence="6">
    <location>
        <begin position="438"/>
        <end position="671"/>
    </location>
</feature>
<dbReference type="PROSITE" id="PS50069">
    <property type="entry name" value="CULLIN_2"/>
    <property type="match status" value="1"/>
</dbReference>
<gene>
    <name evidence="7" type="primary">CUL4A</name>
    <name evidence="7" type="ORF">LOC62_07G009289</name>
</gene>
<dbReference type="SUPFAM" id="SSF74788">
    <property type="entry name" value="Cullin repeat-like"/>
    <property type="match status" value="1"/>
</dbReference>
<sequence length="802" mass="90275">MASLITLPRRSDAFTDYKPSRNAHTSILTGTASAATGDSKVIRLNLTQPRPPLKDSDEVDKLNASVPLVLAGKPTVLSYHQIGASCRRVVLNPQVDVAKIYNHIVDELQKYVDRIARECRGTIMGREGNWLDRLVDIWDLYDRRVGLLASLFVYLDRVYAPERSDRLPIREKAKELFCSTIWNNPLLFEKTRDDILAWATAEREADSENATARYAVMAVVTLAKHLGVFETISQPYIELTRAHYETVAGTHAANVESGSFTGAEYVSWALSKEEEEKQRADRVLSAEVAGKVVELARHEAGEKVTHSVVRQALDEAMYRDSTDALIKLYKFSIEATAFKVFSKALQDHIDTRIRKVISDPKNDPQMIESTLRLKRFVDTAVAALFSAPPKPIQATNDDDELMDIDAPSVDVLAHNRRLELEESVRAGFKSGLGSRQNAPAEWIAKHLDAAMRKGQGSGTEAEFNTLLDEIIALIGFTKDKDVFRAFYTTGLAKRILLNKSASDDLERNMIVKLQNEMGDEFTSGDVMMKDLQVSETLAKAYQSARVKNPKQYKDSLDFTANVLTESAWPSYPLLKDGWDFKLTAELQASIDAFSSWYATQHSNRQLSWRHQLGTVTLSARFDSGKFEIGVSLFQAVVMLQFNEADVFDFSELKARTGIESSELVRTLQSLALGRKGTRVLLKRPAGKEVEPTDKFAINKAFSSERIKFKINQIQQDISVEESRKTNEQVAIDRVSVLEATIVRIMKAKKKMTLTLLIDNVVGDVSKRFPPDVREIKKRVESLIEREFLQREEGDRNTLHYLA</sequence>
<dbReference type="Pfam" id="PF26557">
    <property type="entry name" value="Cullin_AB"/>
    <property type="match status" value="1"/>
</dbReference>
<dbReference type="Pfam" id="PF10557">
    <property type="entry name" value="Cullin_Nedd8"/>
    <property type="match status" value="1"/>
</dbReference>
<dbReference type="FunFam" id="1.10.10.10:FF:000014">
    <property type="entry name" value="Cullin 1"/>
    <property type="match status" value="1"/>
</dbReference>
<dbReference type="InterPro" id="IPR036388">
    <property type="entry name" value="WH-like_DNA-bd_sf"/>
</dbReference>
<dbReference type="Pfam" id="PF00888">
    <property type="entry name" value="Cullin"/>
    <property type="match status" value="1"/>
</dbReference>
<evidence type="ECO:0000313" key="8">
    <source>
        <dbReference type="Proteomes" id="UP000827549"/>
    </source>
</evidence>
<keyword evidence="2" id="KW-1017">Isopeptide bond</keyword>
<dbReference type="SMART" id="SM00884">
    <property type="entry name" value="Cullin_Nedd8"/>
    <property type="match status" value="1"/>
</dbReference>
<comment type="similarity">
    <text evidence="1 4 5">Belongs to the cullin family.</text>
</comment>
<dbReference type="Gene3D" id="3.30.230.130">
    <property type="entry name" value="Cullin, Chain C, Domain 2"/>
    <property type="match status" value="1"/>
</dbReference>
<evidence type="ECO:0000256" key="5">
    <source>
        <dbReference type="RuleBase" id="RU003829"/>
    </source>
</evidence>
<dbReference type="InterPro" id="IPR036317">
    <property type="entry name" value="Cullin_homology_sf"/>
</dbReference>
<dbReference type="InterPro" id="IPR036390">
    <property type="entry name" value="WH_DNA-bd_sf"/>
</dbReference>
<dbReference type="InterPro" id="IPR019559">
    <property type="entry name" value="Cullin_neddylation_domain"/>
</dbReference>
<proteinExistence type="inferred from homology"/>
<dbReference type="GO" id="GO:0031625">
    <property type="term" value="F:ubiquitin protein ligase binding"/>
    <property type="evidence" value="ECO:0007669"/>
    <property type="project" value="InterPro"/>
</dbReference>
<reference evidence="7" key="1">
    <citation type="submission" date="2023-10" db="EMBL/GenBank/DDBJ databases">
        <authorList>
            <person name="Noh H."/>
        </authorList>
    </citation>
    <scope>NUCLEOTIDE SEQUENCE</scope>
    <source>
        <strain evidence="7">DUCC4014</strain>
    </source>
</reference>
<dbReference type="SMART" id="SM00182">
    <property type="entry name" value="CULLIN"/>
    <property type="match status" value="1"/>
</dbReference>
<dbReference type="Proteomes" id="UP000827549">
    <property type="component" value="Chromosome 7"/>
</dbReference>
<evidence type="ECO:0000259" key="6">
    <source>
        <dbReference type="PROSITE" id="PS50069"/>
    </source>
</evidence>
<dbReference type="EMBL" id="CP086720">
    <property type="protein sequence ID" value="WOO85803.1"/>
    <property type="molecule type" value="Genomic_DNA"/>
</dbReference>
<dbReference type="RefSeq" id="XP_062631829.1">
    <property type="nucleotide sequence ID" value="XM_062775845.1"/>
</dbReference>
<keyword evidence="8" id="KW-1185">Reference proteome</keyword>
<evidence type="ECO:0000256" key="3">
    <source>
        <dbReference type="ARBA" id="ARBA00022843"/>
    </source>
</evidence>
<dbReference type="InterPro" id="IPR016159">
    <property type="entry name" value="Cullin_repeat-like_dom_sf"/>
</dbReference>
<dbReference type="InterPro" id="IPR045093">
    <property type="entry name" value="Cullin"/>
</dbReference>
<dbReference type="InterPro" id="IPR059120">
    <property type="entry name" value="Cullin-like_AB"/>
</dbReference>
<dbReference type="GO" id="GO:0006511">
    <property type="term" value="P:ubiquitin-dependent protein catabolic process"/>
    <property type="evidence" value="ECO:0007669"/>
    <property type="project" value="InterPro"/>
</dbReference>
<name>A0AAF0YFN7_9TREE</name>
<evidence type="ECO:0000256" key="2">
    <source>
        <dbReference type="ARBA" id="ARBA00022499"/>
    </source>
</evidence>
<keyword evidence="3" id="KW-0832">Ubl conjugation</keyword>
<evidence type="ECO:0000256" key="1">
    <source>
        <dbReference type="ARBA" id="ARBA00006019"/>
    </source>
</evidence>
<protein>
    <submittedName>
        <fullName evidence="7">Cullin-4A</fullName>
    </submittedName>
</protein>
<accession>A0AAF0YFN7</accession>
<dbReference type="SUPFAM" id="SSF46785">
    <property type="entry name" value="Winged helix' DNA-binding domain"/>
    <property type="match status" value="1"/>
</dbReference>
<evidence type="ECO:0000256" key="4">
    <source>
        <dbReference type="PROSITE-ProRule" id="PRU00330"/>
    </source>
</evidence>
<dbReference type="Gene3D" id="1.20.1310.10">
    <property type="entry name" value="Cullin Repeats"/>
    <property type="match status" value="3"/>
</dbReference>
<evidence type="ECO:0000313" key="7">
    <source>
        <dbReference type="EMBL" id="WOO85803.1"/>
    </source>
</evidence>